<evidence type="ECO:0000256" key="1">
    <source>
        <dbReference type="SAM" id="MobiDB-lite"/>
    </source>
</evidence>
<protein>
    <submittedName>
        <fullName evidence="2">Uncharacterized protein</fullName>
    </submittedName>
</protein>
<evidence type="ECO:0000313" key="2">
    <source>
        <dbReference type="EMBL" id="TYL96132.1"/>
    </source>
</evidence>
<accession>A0A5D3KG90</accession>
<feature type="region of interest" description="Disordered" evidence="1">
    <location>
        <begin position="45"/>
        <end position="119"/>
    </location>
</feature>
<dbReference type="Proteomes" id="UP000324758">
    <property type="component" value="Unassembled WGS sequence"/>
</dbReference>
<dbReference type="EMBL" id="VSSS01000021">
    <property type="protein sequence ID" value="TYL96132.1"/>
    <property type="molecule type" value="Genomic_DNA"/>
</dbReference>
<feature type="compositionally biased region" description="Basic and acidic residues" evidence="1">
    <location>
        <begin position="103"/>
        <end position="119"/>
    </location>
</feature>
<gene>
    <name evidence="2" type="ORF">FXB40_12450</name>
</gene>
<comment type="caution">
    <text evidence="2">The sequence shown here is derived from an EMBL/GenBank/DDBJ whole genome shotgun (WGS) entry which is preliminary data.</text>
</comment>
<organism evidence="2 3">
    <name type="scientific">Bradyrhizobium rifense</name>
    <dbReference type="NCBI Taxonomy" id="515499"/>
    <lineage>
        <taxon>Bacteria</taxon>
        <taxon>Pseudomonadati</taxon>
        <taxon>Pseudomonadota</taxon>
        <taxon>Alphaproteobacteria</taxon>
        <taxon>Hyphomicrobiales</taxon>
        <taxon>Nitrobacteraceae</taxon>
        <taxon>Bradyrhizobium</taxon>
    </lineage>
</organism>
<keyword evidence="3" id="KW-1185">Reference proteome</keyword>
<feature type="compositionally biased region" description="Polar residues" evidence="1">
    <location>
        <begin position="54"/>
        <end position="67"/>
    </location>
</feature>
<evidence type="ECO:0000313" key="3">
    <source>
        <dbReference type="Proteomes" id="UP000324758"/>
    </source>
</evidence>
<dbReference type="AlphaFoldDB" id="A0A5D3KG90"/>
<sequence>MGVILRGGPITYRPAPLRAIALGAPIEGQRGTSTKRQIGRRLTSGHIAERKSLKNSGQNTFCQSSARPYTHEPAAKSASLRYRPPLRNRGKCRDGPKVALNSQHDRGPAHLSEADAPAR</sequence>
<reference evidence="2 3" key="1">
    <citation type="submission" date="2019-08" db="EMBL/GenBank/DDBJ databases">
        <title>Bradyrhizobium hipponensis sp. nov., a rhizobium isolated from a Lupinus angustifolius root nodule in Tunisia.</title>
        <authorList>
            <person name="Off K."/>
            <person name="Rejili M."/>
            <person name="Mars M."/>
            <person name="Brachmann A."/>
            <person name="Marin M."/>
        </authorList>
    </citation>
    <scope>NUCLEOTIDE SEQUENCE [LARGE SCALE GENOMIC DNA]</scope>
    <source>
        <strain evidence="2 3">CTAW71</strain>
    </source>
</reference>
<proteinExistence type="predicted"/>
<name>A0A5D3KG90_9BRAD</name>